<reference evidence="5" key="1">
    <citation type="submission" date="2020-07" db="EMBL/GenBank/DDBJ databases">
        <title>Huge and variable diversity of episymbiotic CPR bacteria and DPANN archaea in groundwater ecosystems.</title>
        <authorList>
            <person name="He C.Y."/>
            <person name="Keren R."/>
            <person name="Whittaker M."/>
            <person name="Farag I.F."/>
            <person name="Doudna J."/>
            <person name="Cate J.H.D."/>
            <person name="Banfield J.F."/>
        </authorList>
    </citation>
    <scope>NUCLEOTIDE SEQUENCE</scope>
    <source>
        <strain evidence="5">NC_groundwater_1664_Pr3_B-0.1um_52_9</strain>
    </source>
</reference>
<dbReference type="InterPro" id="IPR029479">
    <property type="entry name" value="Nitroreductase"/>
</dbReference>
<evidence type="ECO:0000259" key="4">
    <source>
        <dbReference type="Pfam" id="PF00881"/>
    </source>
</evidence>
<dbReference type="AlphaFoldDB" id="A0A9D6V3F4"/>
<dbReference type="InterPro" id="IPR000415">
    <property type="entry name" value="Nitroreductase-like"/>
</dbReference>
<evidence type="ECO:0000256" key="3">
    <source>
        <dbReference type="ARBA" id="ARBA00023002"/>
    </source>
</evidence>
<dbReference type="Gene3D" id="3.40.109.10">
    <property type="entry name" value="NADH Oxidase"/>
    <property type="match status" value="1"/>
</dbReference>
<dbReference type="GO" id="GO:0016491">
    <property type="term" value="F:oxidoreductase activity"/>
    <property type="evidence" value="ECO:0007669"/>
    <property type="project" value="UniProtKB-KW"/>
</dbReference>
<evidence type="ECO:0000256" key="2">
    <source>
        <dbReference type="ARBA" id="ARBA00022643"/>
    </source>
</evidence>
<dbReference type="SUPFAM" id="SSF55469">
    <property type="entry name" value="FMN-dependent nitroreductase-like"/>
    <property type="match status" value="1"/>
</dbReference>
<dbReference type="Proteomes" id="UP000807825">
    <property type="component" value="Unassembled WGS sequence"/>
</dbReference>
<feature type="domain" description="Nitroreductase" evidence="4">
    <location>
        <begin position="88"/>
        <end position="144"/>
    </location>
</feature>
<dbReference type="InterPro" id="IPR050627">
    <property type="entry name" value="Nitroreductase/BluB"/>
</dbReference>
<dbReference type="PANTHER" id="PTHR23026">
    <property type="entry name" value="NADPH NITROREDUCTASE"/>
    <property type="match status" value="1"/>
</dbReference>
<protein>
    <submittedName>
        <fullName evidence="5">Nitroreductase family protein</fullName>
    </submittedName>
</protein>
<accession>A0A9D6V3F4</accession>
<dbReference type="CDD" id="cd02150">
    <property type="entry name" value="nitroreductase"/>
    <property type="match status" value="1"/>
</dbReference>
<gene>
    <name evidence="5" type="ORF">HY912_10570</name>
</gene>
<dbReference type="EMBL" id="JACRDE010000285">
    <property type="protein sequence ID" value="MBI5249925.1"/>
    <property type="molecule type" value="Genomic_DNA"/>
</dbReference>
<feature type="domain" description="Nitroreductase" evidence="4">
    <location>
        <begin position="4"/>
        <end position="70"/>
    </location>
</feature>
<evidence type="ECO:0000313" key="6">
    <source>
        <dbReference type="Proteomes" id="UP000807825"/>
    </source>
</evidence>
<sequence>MEAILTRRSIRKYTTEPVSTETVNQLLNAAMSAPTAANEAWNFVVIRERTILEAFTKFHPHAQMLKAAAAGILVCGNPAVEALKGRWIMDCSAATENILIAANALGLGACWVGIYPVEERIQGVRALLGIPEQVIPLSCVSIGWPGEKKQPPNRFRQDLVHEDRW</sequence>
<keyword evidence="1" id="KW-0285">Flavoprotein</keyword>
<proteinExistence type="predicted"/>
<name>A0A9D6V3F4_9BACT</name>
<keyword evidence="2" id="KW-0288">FMN</keyword>
<evidence type="ECO:0000313" key="5">
    <source>
        <dbReference type="EMBL" id="MBI5249925.1"/>
    </source>
</evidence>
<evidence type="ECO:0000256" key="1">
    <source>
        <dbReference type="ARBA" id="ARBA00022630"/>
    </source>
</evidence>
<dbReference type="PANTHER" id="PTHR23026:SF90">
    <property type="entry name" value="IODOTYROSINE DEIODINASE 1"/>
    <property type="match status" value="1"/>
</dbReference>
<comment type="caution">
    <text evidence="5">The sequence shown here is derived from an EMBL/GenBank/DDBJ whole genome shotgun (WGS) entry which is preliminary data.</text>
</comment>
<keyword evidence="3" id="KW-0560">Oxidoreductase</keyword>
<organism evidence="5 6">
    <name type="scientific">Desulfomonile tiedjei</name>
    <dbReference type="NCBI Taxonomy" id="2358"/>
    <lineage>
        <taxon>Bacteria</taxon>
        <taxon>Pseudomonadati</taxon>
        <taxon>Thermodesulfobacteriota</taxon>
        <taxon>Desulfomonilia</taxon>
        <taxon>Desulfomonilales</taxon>
        <taxon>Desulfomonilaceae</taxon>
        <taxon>Desulfomonile</taxon>
    </lineage>
</organism>
<dbReference type="Pfam" id="PF00881">
    <property type="entry name" value="Nitroreductase"/>
    <property type="match status" value="2"/>
</dbReference>